<dbReference type="EC" id="2.3.1.-" evidence="2"/>
<accession>A0ABW0CX01</accession>
<feature type="compositionally biased region" description="Basic and acidic residues" evidence="1">
    <location>
        <begin position="188"/>
        <end position="200"/>
    </location>
</feature>
<dbReference type="PANTHER" id="PTHR31438">
    <property type="entry name" value="LYSINE N-ACYLTRANSFERASE C17G9.06C-RELATED"/>
    <property type="match status" value="1"/>
</dbReference>
<evidence type="ECO:0000256" key="1">
    <source>
        <dbReference type="SAM" id="MobiDB-lite"/>
    </source>
</evidence>
<dbReference type="Pfam" id="PF13523">
    <property type="entry name" value="Acetyltransf_8"/>
    <property type="match status" value="1"/>
</dbReference>
<evidence type="ECO:0000313" key="3">
    <source>
        <dbReference type="Proteomes" id="UP001596263"/>
    </source>
</evidence>
<dbReference type="RefSeq" id="WP_380865312.1">
    <property type="nucleotide sequence ID" value="NZ_JBHSKM010000050.1"/>
</dbReference>
<dbReference type="Gene3D" id="3.40.630.30">
    <property type="match status" value="1"/>
</dbReference>
<organism evidence="2 3">
    <name type="scientific">Streptomyces coerulescens</name>
    <dbReference type="NCBI Taxonomy" id="29304"/>
    <lineage>
        <taxon>Bacteria</taxon>
        <taxon>Bacillati</taxon>
        <taxon>Actinomycetota</taxon>
        <taxon>Actinomycetes</taxon>
        <taxon>Kitasatosporales</taxon>
        <taxon>Streptomycetaceae</taxon>
        <taxon>Streptomyces</taxon>
    </lineage>
</organism>
<proteinExistence type="predicted"/>
<keyword evidence="2" id="KW-0012">Acyltransferase</keyword>
<dbReference type="SUPFAM" id="SSF55729">
    <property type="entry name" value="Acyl-CoA N-acyltransferases (Nat)"/>
    <property type="match status" value="1"/>
</dbReference>
<feature type="region of interest" description="Disordered" evidence="1">
    <location>
        <begin position="173"/>
        <end position="200"/>
    </location>
</feature>
<keyword evidence="2" id="KW-0808">Transferase</keyword>
<gene>
    <name evidence="2" type="ORF">ACFPQ9_42440</name>
</gene>
<sequence>MKPPTLELPAPWSAHRLTGSPDEGASLSHWMNQPYLRETWDQGWPPERWTAELRRHRAQGHTHPFLIRHERREFAYIEVYRLLDSPIAPFYRWTPDDLGFHIAVLNPGLTGRGLGVTFVKHMREALFRQYPGMRHLAGEPEVTNHPCRKMLERVGLRQFKIVELPHKKAALYIGDRPGDTGTGTATPRHRESEALHSAEV</sequence>
<protein>
    <submittedName>
        <fullName evidence="2">GNAT family N-acetyltransferase</fullName>
        <ecNumber evidence="2">2.3.1.-</ecNumber>
    </submittedName>
</protein>
<dbReference type="Proteomes" id="UP001596263">
    <property type="component" value="Unassembled WGS sequence"/>
</dbReference>
<dbReference type="EMBL" id="JBHSKM010000050">
    <property type="protein sequence ID" value="MFC5220486.1"/>
    <property type="molecule type" value="Genomic_DNA"/>
</dbReference>
<dbReference type="GO" id="GO:0016746">
    <property type="term" value="F:acyltransferase activity"/>
    <property type="evidence" value="ECO:0007669"/>
    <property type="project" value="UniProtKB-KW"/>
</dbReference>
<dbReference type="PANTHER" id="PTHR31438:SF1">
    <property type="entry name" value="LYSINE N-ACYLTRANSFERASE C17G9.06C-RELATED"/>
    <property type="match status" value="1"/>
</dbReference>
<name>A0ABW0CX01_STRCD</name>
<dbReference type="InterPro" id="IPR016181">
    <property type="entry name" value="Acyl_CoA_acyltransferase"/>
</dbReference>
<comment type="caution">
    <text evidence="2">The sequence shown here is derived from an EMBL/GenBank/DDBJ whole genome shotgun (WGS) entry which is preliminary data.</text>
</comment>
<reference evidence="3" key="1">
    <citation type="journal article" date="2019" name="Int. J. Syst. Evol. Microbiol.">
        <title>The Global Catalogue of Microorganisms (GCM) 10K type strain sequencing project: providing services to taxonomists for standard genome sequencing and annotation.</title>
        <authorList>
            <consortium name="The Broad Institute Genomics Platform"/>
            <consortium name="The Broad Institute Genome Sequencing Center for Infectious Disease"/>
            <person name="Wu L."/>
            <person name="Ma J."/>
        </authorList>
    </citation>
    <scope>NUCLEOTIDE SEQUENCE [LARGE SCALE GENOMIC DNA]</scope>
    <source>
        <strain evidence="3">KCTC 42586</strain>
    </source>
</reference>
<evidence type="ECO:0000313" key="2">
    <source>
        <dbReference type="EMBL" id="MFC5220486.1"/>
    </source>
</evidence>
<keyword evidence="3" id="KW-1185">Reference proteome</keyword>